<feature type="region of interest" description="Disordered" evidence="1">
    <location>
        <begin position="124"/>
        <end position="147"/>
    </location>
</feature>
<evidence type="ECO:0000259" key="2">
    <source>
        <dbReference type="Pfam" id="PF09294"/>
    </source>
</evidence>
<dbReference type="GO" id="GO:0034237">
    <property type="term" value="F:protein kinase A regulatory subunit binding"/>
    <property type="evidence" value="ECO:0007669"/>
    <property type="project" value="TreeGrafter"/>
</dbReference>
<feature type="region of interest" description="Disordered" evidence="1">
    <location>
        <begin position="184"/>
        <end position="209"/>
    </location>
</feature>
<feature type="region of interest" description="Disordered" evidence="1">
    <location>
        <begin position="705"/>
        <end position="738"/>
    </location>
</feature>
<dbReference type="AlphaFoldDB" id="A0A8X7XIF3"/>
<evidence type="ECO:0000313" key="6">
    <source>
        <dbReference type="Proteomes" id="UP000886611"/>
    </source>
</evidence>
<dbReference type="InterPro" id="IPR013783">
    <property type="entry name" value="Ig-like_fold"/>
</dbReference>
<dbReference type="GO" id="GO:0005829">
    <property type="term" value="C:cytosol"/>
    <property type="evidence" value="ECO:0007669"/>
    <property type="project" value="TreeGrafter"/>
</dbReference>
<feature type="region of interest" description="Disordered" evidence="1">
    <location>
        <begin position="62"/>
        <end position="89"/>
    </location>
</feature>
<dbReference type="InterPro" id="IPR015373">
    <property type="entry name" value="Interferon/interleukin_rcp_dom"/>
</dbReference>
<feature type="region of interest" description="Disordered" evidence="1">
    <location>
        <begin position="754"/>
        <end position="783"/>
    </location>
</feature>
<dbReference type="InterPro" id="IPR009097">
    <property type="entry name" value="Cyclic_Pdiesterase"/>
</dbReference>
<organism evidence="5 6">
    <name type="scientific">Polypterus senegalus</name>
    <name type="common">Senegal bichir</name>
    <dbReference type="NCBI Taxonomy" id="55291"/>
    <lineage>
        <taxon>Eukaryota</taxon>
        <taxon>Metazoa</taxon>
        <taxon>Chordata</taxon>
        <taxon>Craniata</taxon>
        <taxon>Vertebrata</taxon>
        <taxon>Euteleostomi</taxon>
        <taxon>Actinopterygii</taxon>
        <taxon>Polypteriformes</taxon>
        <taxon>Polypteridae</taxon>
        <taxon>Polypterus</taxon>
    </lineage>
</organism>
<comment type="caution">
    <text evidence="5">The sequence shown here is derived from an EMBL/GenBank/DDBJ whole genome shotgun (WGS) entry which is preliminary data.</text>
</comment>
<feature type="domain" description="A-kinase anchor protein 7 RI-RII subunit-binding" evidence="4">
    <location>
        <begin position="402"/>
        <end position="449"/>
    </location>
</feature>
<evidence type="ECO:0000259" key="3">
    <source>
        <dbReference type="Pfam" id="PF10469"/>
    </source>
</evidence>
<feature type="region of interest" description="Disordered" evidence="1">
    <location>
        <begin position="430"/>
        <end position="449"/>
    </location>
</feature>
<dbReference type="GO" id="GO:0010738">
    <property type="term" value="P:regulation of protein kinase A signaling"/>
    <property type="evidence" value="ECO:0007669"/>
    <property type="project" value="TreeGrafter"/>
</dbReference>
<accession>A0A8X7XIF3</accession>
<feature type="compositionally biased region" description="Acidic residues" evidence="1">
    <location>
        <begin position="862"/>
        <end position="873"/>
    </location>
</feature>
<dbReference type="InterPro" id="IPR036116">
    <property type="entry name" value="FN3_sf"/>
</dbReference>
<dbReference type="Pfam" id="PF10469">
    <property type="entry name" value="AKAP7_NLS"/>
    <property type="match status" value="1"/>
</dbReference>
<name>A0A8X7XIF3_POLSE</name>
<dbReference type="Pfam" id="PF09294">
    <property type="entry name" value="Interfer-bind"/>
    <property type="match status" value="1"/>
</dbReference>
<feature type="non-terminal residue" evidence="5">
    <location>
        <position position="1"/>
    </location>
</feature>
<evidence type="ECO:0000313" key="5">
    <source>
        <dbReference type="EMBL" id="KAG2468244.1"/>
    </source>
</evidence>
<dbReference type="InterPro" id="IPR019511">
    <property type="entry name" value="AKAP7_RI-RII-bd_dom"/>
</dbReference>
<feature type="domain" description="A-kinase anchor protein 7-like phosphoesterase" evidence="3">
    <location>
        <begin position="213"/>
        <end position="361"/>
    </location>
</feature>
<feature type="compositionally biased region" description="Polar residues" evidence="1">
    <location>
        <begin position="430"/>
        <end position="443"/>
    </location>
</feature>
<feature type="compositionally biased region" description="Basic and acidic residues" evidence="1">
    <location>
        <begin position="658"/>
        <end position="668"/>
    </location>
</feature>
<dbReference type="Pfam" id="PF10470">
    <property type="entry name" value="AKAP7_RIRII_bdg"/>
    <property type="match status" value="1"/>
</dbReference>
<feature type="region of interest" description="Disordered" evidence="1">
    <location>
        <begin position="658"/>
        <end position="685"/>
    </location>
</feature>
<dbReference type="PANTHER" id="PTHR15934:SF2">
    <property type="entry name" value="A-KINASE ANCHOR PROTEIN 7-LIKE PHOSPHOESTERASE DOMAIN-CONTAINING PROTEIN"/>
    <property type="match status" value="1"/>
</dbReference>
<feature type="compositionally biased region" description="Low complexity" evidence="1">
    <location>
        <begin position="900"/>
        <end position="915"/>
    </location>
</feature>
<reference evidence="5 6" key="1">
    <citation type="journal article" date="2021" name="Cell">
        <title>Tracing the genetic footprints of vertebrate landing in non-teleost ray-finned fishes.</title>
        <authorList>
            <person name="Bi X."/>
            <person name="Wang K."/>
            <person name="Yang L."/>
            <person name="Pan H."/>
            <person name="Jiang H."/>
            <person name="Wei Q."/>
            <person name="Fang M."/>
            <person name="Yu H."/>
            <person name="Zhu C."/>
            <person name="Cai Y."/>
            <person name="He Y."/>
            <person name="Gan X."/>
            <person name="Zeng H."/>
            <person name="Yu D."/>
            <person name="Zhu Y."/>
            <person name="Jiang H."/>
            <person name="Qiu Q."/>
            <person name="Yang H."/>
            <person name="Zhang Y.E."/>
            <person name="Wang W."/>
            <person name="Zhu M."/>
            <person name="He S."/>
            <person name="Zhang G."/>
        </authorList>
    </citation>
    <scope>NUCLEOTIDE SEQUENCE [LARGE SCALE GENOMIC DNA]</scope>
    <source>
        <strain evidence="5">Bchr_013</strain>
    </source>
</reference>
<feature type="region of interest" description="Disordered" evidence="1">
    <location>
        <begin position="862"/>
        <end position="885"/>
    </location>
</feature>
<dbReference type="Proteomes" id="UP000886611">
    <property type="component" value="Unassembled WGS sequence"/>
</dbReference>
<dbReference type="SUPFAM" id="SSF55144">
    <property type="entry name" value="LigT-like"/>
    <property type="match status" value="1"/>
</dbReference>
<proteinExistence type="predicted"/>
<sequence>MLPTGRVVVSFFSHLKNFAATWSSGERRLGAKSGRQLQRLYSTVTSEPAALCFMSEKCPCANPKGQENTTSQGPDSSKDAMGSSATRSLPSAKAAQLTVTVAQTCEDIPADLAIELGSHDLPTTAVRTRENEKLTKKSKKKKMLKKQMREDAIQTEEHSSNYLTELPFANIEIMKEFDIKISERRQKKKRKRTLGDETEDDSDKKKKKKHLHPNYFISVPITNQKIHASIKAIQTLIIEEDDRYTKAMIPLSTLHMTLLVTYLRSEEEVNIAISVIKGVKESIQRILQGETLILPFHGIGHFRNEVVFVKMVEAEDFLKLKKITEVLRRAFEEKGILAGDSKDFKPHLTFMKLSRAPKLRSQARTGSDVFLGAGTEIDIFLKGASTGSDVVKAESGENNVVEPDDAELVSLSKRLVENAVLKAVQQYLEETQQSKGRQSNSGPAKTEESLNALFGPPALDLIPDKEAILIIIKDPEDWQNNSKTKRSMADYYPSLQYNITVYNDKTRRSNAFLTVNTSTWPVNVARDLEKDFAQEDFADLQIKYQEALNTVKQLQNEQLALTYHNDLLGAILESTEEQLAELSRENKQAYQDLELTRQEKKLLEVKVEKMQQELDLMVKESINKEEQAPEKHTNVKLVMQDASSQTDLQSAINDLKAEARETSQKTGEENEQFSLPRKAGLEDRIPQETTAGGILSAFFRKGPSSALEQSLGRSEKQQEESKKADNIPNPLQRVPLGNGSSVDLVLEEDEPALTSIEDQKQQVDDSVESPTSPEDEQEQEMGVSPVMARLFQRSLFKLSVFRGLLDVTRKPQEESLVNEDTNNPSPVNQETIDLQEKLPEDEPLQPESEVNSVPAPVCEISENETTDQLEEADPGIGDRAIGVNEQDDSPLKVIRLPTIGPAGLQGDLGQQAGKAGECRLS</sequence>
<feature type="compositionally biased region" description="Polar residues" evidence="1">
    <location>
        <begin position="65"/>
        <end position="75"/>
    </location>
</feature>
<evidence type="ECO:0000259" key="4">
    <source>
        <dbReference type="Pfam" id="PF10470"/>
    </source>
</evidence>
<dbReference type="PANTHER" id="PTHR15934">
    <property type="entry name" value="RNA 2',3'-CYCLIC PHOSPHODIESTERASE"/>
    <property type="match status" value="1"/>
</dbReference>
<feature type="region of interest" description="Disordered" evidence="1">
    <location>
        <begin position="900"/>
        <end position="921"/>
    </location>
</feature>
<evidence type="ECO:0000256" key="1">
    <source>
        <dbReference type="SAM" id="MobiDB-lite"/>
    </source>
</evidence>
<dbReference type="Gene3D" id="1.20.5.4090">
    <property type="match status" value="1"/>
</dbReference>
<dbReference type="Gene3D" id="3.90.1140.10">
    <property type="entry name" value="Cyclic phosphodiesterase"/>
    <property type="match status" value="1"/>
</dbReference>
<dbReference type="SUPFAM" id="SSF49265">
    <property type="entry name" value="Fibronectin type III"/>
    <property type="match status" value="1"/>
</dbReference>
<protein>
    <submittedName>
        <fullName evidence="5">AKA7G protein</fullName>
    </submittedName>
</protein>
<dbReference type="InterPro" id="IPR019510">
    <property type="entry name" value="AKAP7-like_phosphoesterase"/>
</dbReference>
<feature type="compositionally biased region" description="Basic and acidic residues" evidence="1">
    <location>
        <begin position="713"/>
        <end position="725"/>
    </location>
</feature>
<feature type="domain" description="Interferon/interleukin receptor" evidence="2">
    <location>
        <begin position="454"/>
        <end position="517"/>
    </location>
</feature>
<gene>
    <name evidence="5" type="primary">Akap7_0</name>
    <name evidence="5" type="ORF">GTO96_0014713</name>
</gene>
<feature type="non-terminal residue" evidence="5">
    <location>
        <position position="921"/>
    </location>
</feature>
<dbReference type="Gene3D" id="2.60.40.10">
    <property type="entry name" value="Immunoglobulins"/>
    <property type="match status" value="1"/>
</dbReference>
<dbReference type="InterPro" id="IPR052641">
    <property type="entry name" value="AKAP7_isoform_gamma"/>
</dbReference>
<dbReference type="EMBL" id="JAATIS010000485">
    <property type="protein sequence ID" value="KAG2468244.1"/>
    <property type="molecule type" value="Genomic_DNA"/>
</dbReference>
<feature type="compositionally biased region" description="Basic residues" evidence="1">
    <location>
        <begin position="136"/>
        <end position="146"/>
    </location>
</feature>
<keyword evidence="6" id="KW-1185">Reference proteome</keyword>